<dbReference type="AlphaFoldDB" id="A0A559KIS5"/>
<accession>A0A559KIS5</accession>
<dbReference type="EMBL" id="VNJI01000001">
    <property type="protein sequence ID" value="TVY12040.1"/>
    <property type="molecule type" value="Genomic_DNA"/>
</dbReference>
<organism evidence="1 2">
    <name type="scientific">Paenibacillus cremeus</name>
    <dbReference type="NCBI Taxonomy" id="2163881"/>
    <lineage>
        <taxon>Bacteria</taxon>
        <taxon>Bacillati</taxon>
        <taxon>Bacillota</taxon>
        <taxon>Bacilli</taxon>
        <taxon>Bacillales</taxon>
        <taxon>Paenibacillaceae</taxon>
        <taxon>Paenibacillus</taxon>
    </lineage>
</organism>
<proteinExistence type="predicted"/>
<name>A0A559KIS5_9BACL</name>
<gene>
    <name evidence="1" type="ORF">FPZ49_00900</name>
</gene>
<sequence length="175" mass="20503">MAMFIQMFVDHEAALQIKVLENGSQEVVLKDDSEEEILLSFEKHANLYVCQGTCRITNKNLVNLMRKAVSTFKGDAIVHRIYPTYTMVYTYKHGAVVQIVEKSETSEKVVFEYKDTIGQLEQLFQRNEVEHEIRMIKEQINAMLDLRNDMQEPAIREQIDERLHKLTHRLFVLEA</sequence>
<dbReference type="Proteomes" id="UP000317036">
    <property type="component" value="Unassembled WGS sequence"/>
</dbReference>
<evidence type="ECO:0000313" key="1">
    <source>
        <dbReference type="EMBL" id="TVY12040.1"/>
    </source>
</evidence>
<reference evidence="1 2" key="1">
    <citation type="submission" date="2019-07" db="EMBL/GenBank/DDBJ databases">
        <authorList>
            <person name="Kim J."/>
        </authorList>
    </citation>
    <scope>NUCLEOTIDE SEQUENCE [LARGE SCALE GENOMIC DNA]</scope>
    <source>
        <strain evidence="1 2">JC52</strain>
    </source>
</reference>
<evidence type="ECO:0000313" key="2">
    <source>
        <dbReference type="Proteomes" id="UP000317036"/>
    </source>
</evidence>
<dbReference type="OrthoDB" id="2880119at2"/>
<keyword evidence="2" id="KW-1185">Reference proteome</keyword>
<protein>
    <submittedName>
        <fullName evidence="1">Non-ribosomal peptide synthetase module</fullName>
    </submittedName>
</protein>
<comment type="caution">
    <text evidence="1">The sequence shown here is derived from an EMBL/GenBank/DDBJ whole genome shotgun (WGS) entry which is preliminary data.</text>
</comment>